<protein>
    <recommendedName>
        <fullName evidence="6">Kinesin light chain</fullName>
    </recommendedName>
</protein>
<dbReference type="AlphaFoldDB" id="A0AAD6ZK44"/>
<dbReference type="EMBL" id="JARIHO010000041">
    <property type="protein sequence ID" value="KAJ7327429.1"/>
    <property type="molecule type" value="Genomic_DNA"/>
</dbReference>
<feature type="compositionally biased region" description="Polar residues" evidence="3">
    <location>
        <begin position="290"/>
        <end position="311"/>
    </location>
</feature>
<comment type="caution">
    <text evidence="4">The sequence shown here is derived from an EMBL/GenBank/DDBJ whole genome shotgun (WGS) entry which is preliminary data.</text>
</comment>
<reference evidence="4" key="1">
    <citation type="submission" date="2023-03" db="EMBL/GenBank/DDBJ databases">
        <title>Massive genome expansion in bonnet fungi (Mycena s.s.) driven by repeated elements and novel gene families across ecological guilds.</title>
        <authorList>
            <consortium name="Lawrence Berkeley National Laboratory"/>
            <person name="Harder C.B."/>
            <person name="Miyauchi S."/>
            <person name="Viragh M."/>
            <person name="Kuo A."/>
            <person name="Thoen E."/>
            <person name="Andreopoulos B."/>
            <person name="Lu D."/>
            <person name="Skrede I."/>
            <person name="Drula E."/>
            <person name="Henrissat B."/>
            <person name="Morin E."/>
            <person name="Kohler A."/>
            <person name="Barry K."/>
            <person name="LaButti K."/>
            <person name="Morin E."/>
            <person name="Salamov A."/>
            <person name="Lipzen A."/>
            <person name="Mereny Z."/>
            <person name="Hegedus B."/>
            <person name="Baldrian P."/>
            <person name="Stursova M."/>
            <person name="Weitz H."/>
            <person name="Taylor A."/>
            <person name="Grigoriev I.V."/>
            <person name="Nagy L.G."/>
            <person name="Martin F."/>
            <person name="Kauserud H."/>
        </authorList>
    </citation>
    <scope>NUCLEOTIDE SEQUENCE</scope>
    <source>
        <strain evidence="4">CBHHK002</strain>
    </source>
</reference>
<dbReference type="PANTHER" id="PTHR45641:SF19">
    <property type="entry name" value="NEPHROCYSTIN-3"/>
    <property type="match status" value="1"/>
</dbReference>
<dbReference type="Pfam" id="PF13374">
    <property type="entry name" value="TPR_10"/>
    <property type="match status" value="1"/>
</dbReference>
<evidence type="ECO:0000256" key="1">
    <source>
        <dbReference type="ARBA" id="ARBA00022737"/>
    </source>
</evidence>
<dbReference type="PANTHER" id="PTHR45641">
    <property type="entry name" value="TETRATRICOPEPTIDE REPEAT PROTEIN (AFU_ORTHOLOGUE AFUA_6G03870)"/>
    <property type="match status" value="1"/>
</dbReference>
<dbReference type="Gene3D" id="1.25.40.10">
    <property type="entry name" value="Tetratricopeptide repeat domain"/>
    <property type="match status" value="3"/>
</dbReference>
<evidence type="ECO:0000313" key="4">
    <source>
        <dbReference type="EMBL" id="KAJ7327429.1"/>
    </source>
</evidence>
<dbReference type="Proteomes" id="UP001218218">
    <property type="component" value="Unassembled WGS sequence"/>
</dbReference>
<gene>
    <name evidence="4" type="ORF">DFH08DRAFT_1026306</name>
</gene>
<name>A0AAD6ZK44_9AGAR</name>
<sequence>MNVNHSYPIIAREESSLIPWELVSNNGVVATQENSRPEGKWALILNAFLSPSPGRTLDQVYTATGKVLENQANRIAFKLGLGPHVIAGKIKLHFGDGEHRMQQLELLRIIVPPKLEKQCLKLMKYSLPTEFANTQCQAFKEIVDLVTLLPGLRVLFLQTKVLDNVTSLDTISALWDRSTGPPDKEWIFWQTLAVTGYWFNMIGLIEEAPVDYDGVDLLTTTLLGGLSNWFGKLDRKNWTDQPWYGSFAQVLQLLWDQNHTVPTEQSTHAANHSMDNLSAHTIKSDHDANQESSKQGIESLDDSQSQTSNLSADRLSLQDDESLSSDFSDPMINDTGSDLSEYEEQFGTASGHGDVLEDLINGTTGIPRISGTQSVLASTPYYSPEARRKDLEEKKLILFNKQRDLGENHPETLKAMENLAWLHHELGKYVSARDLRLTVLEKYQILGGEDNPTALQVMEALGITHCALGQYKEAQEVTELALEKQRKVLAIAYLDLGQFNKAQELAMSAVEKQSQLLGEYHPDTLWPMHTLAYMYHLLGQFTEAEDQYHIVVEKRMNQLKKAENLLTVVFDKQKKVLGEEHPDTIFTMGQLASTYNHLSQLSAAEELATVALERHQKVFGEDHPETLWIMGELAFQQQGQLEHAEELLVTVLEKRRKLLGDDHPYTRWTTEKLANIYQSMGKLQAAEELEKLIGDQ</sequence>
<dbReference type="InterPro" id="IPR011990">
    <property type="entry name" value="TPR-like_helical_dom_sf"/>
</dbReference>
<keyword evidence="5" id="KW-1185">Reference proteome</keyword>
<dbReference type="Pfam" id="PF13424">
    <property type="entry name" value="TPR_12"/>
    <property type="match status" value="2"/>
</dbReference>
<accession>A0AAD6ZK44</accession>
<evidence type="ECO:0000313" key="5">
    <source>
        <dbReference type="Proteomes" id="UP001218218"/>
    </source>
</evidence>
<dbReference type="SUPFAM" id="SSF48452">
    <property type="entry name" value="TPR-like"/>
    <property type="match status" value="2"/>
</dbReference>
<feature type="region of interest" description="Disordered" evidence="3">
    <location>
        <begin position="283"/>
        <end position="338"/>
    </location>
</feature>
<keyword evidence="2" id="KW-0802">TPR repeat</keyword>
<proteinExistence type="predicted"/>
<evidence type="ECO:0008006" key="6">
    <source>
        <dbReference type="Google" id="ProtNLM"/>
    </source>
</evidence>
<keyword evidence="1" id="KW-0677">Repeat</keyword>
<organism evidence="4 5">
    <name type="scientific">Mycena albidolilacea</name>
    <dbReference type="NCBI Taxonomy" id="1033008"/>
    <lineage>
        <taxon>Eukaryota</taxon>
        <taxon>Fungi</taxon>
        <taxon>Dikarya</taxon>
        <taxon>Basidiomycota</taxon>
        <taxon>Agaricomycotina</taxon>
        <taxon>Agaricomycetes</taxon>
        <taxon>Agaricomycetidae</taxon>
        <taxon>Agaricales</taxon>
        <taxon>Marasmiineae</taxon>
        <taxon>Mycenaceae</taxon>
        <taxon>Mycena</taxon>
    </lineage>
</organism>
<evidence type="ECO:0000256" key="3">
    <source>
        <dbReference type="SAM" id="MobiDB-lite"/>
    </source>
</evidence>
<evidence type="ECO:0000256" key="2">
    <source>
        <dbReference type="ARBA" id="ARBA00022803"/>
    </source>
</evidence>